<organism evidence="1 2">
    <name type="scientific">Sclerotinia trifoliorum</name>
    <dbReference type="NCBI Taxonomy" id="28548"/>
    <lineage>
        <taxon>Eukaryota</taxon>
        <taxon>Fungi</taxon>
        <taxon>Dikarya</taxon>
        <taxon>Ascomycota</taxon>
        <taxon>Pezizomycotina</taxon>
        <taxon>Leotiomycetes</taxon>
        <taxon>Helotiales</taxon>
        <taxon>Sclerotiniaceae</taxon>
        <taxon>Sclerotinia</taxon>
    </lineage>
</organism>
<keyword evidence="2" id="KW-1185">Reference proteome</keyword>
<dbReference type="OrthoDB" id="5343483at2759"/>
<sequence length="341" mass="39190">MGNDKPSHRPRPPPAPGSLRAILLKNCTTRLFIHPFEWTADHLRAFGVELVTSASLWEPVAEDIESQVVGSKTIKKAIKDINSSKLLWRDKATRKLVIDIAEVQNLQLGWERLHFMYENQDIVKLHDVLIARAQSTSEIDSRLPIWAYTDHKSTSATRRKWYDSRKKPWSFVLKEIKRKAELPIDPVYIAILIALAQQRRRFIPQGPTSHRVTLFAPIHESIVISSAHPRSTPSLTSVLAGRQEIISKIVQYTADISTTYLQKFEDPYKFHDASLRIERKILPINEVSMFFQSIQSAFNDLDTYPKFLSEGSMSKRKALEELHPNTNDQKLESKRRKVCSV</sequence>
<comment type="caution">
    <text evidence="1">The sequence shown here is derived from an EMBL/GenBank/DDBJ whole genome shotgun (WGS) entry which is preliminary data.</text>
</comment>
<evidence type="ECO:0000313" key="2">
    <source>
        <dbReference type="Proteomes" id="UP000624404"/>
    </source>
</evidence>
<evidence type="ECO:0000313" key="1">
    <source>
        <dbReference type="EMBL" id="CAD6442359.1"/>
    </source>
</evidence>
<dbReference type="AlphaFoldDB" id="A0A8H2VQB8"/>
<gene>
    <name evidence="1" type="ORF">SCLTRI_LOCUS2151</name>
</gene>
<proteinExistence type="predicted"/>
<dbReference type="EMBL" id="CAJHIA010000007">
    <property type="protein sequence ID" value="CAD6442359.1"/>
    <property type="molecule type" value="Genomic_DNA"/>
</dbReference>
<dbReference type="Proteomes" id="UP000624404">
    <property type="component" value="Unassembled WGS sequence"/>
</dbReference>
<name>A0A8H2VQB8_9HELO</name>
<protein>
    <submittedName>
        <fullName evidence="1">Bac21deb-73f2-4658-9c8d-4b5b0e101ead</fullName>
    </submittedName>
</protein>
<accession>A0A8H2VQB8</accession>
<reference evidence="1" key="1">
    <citation type="submission" date="2020-10" db="EMBL/GenBank/DDBJ databases">
        <authorList>
            <person name="Kusch S."/>
        </authorList>
    </citation>
    <scope>NUCLEOTIDE SEQUENCE</scope>
    <source>
        <strain evidence="1">SwB9</strain>
    </source>
</reference>